<dbReference type="EMBL" id="JAVRRT010000001">
    <property type="protein sequence ID" value="KAK5174874.1"/>
    <property type="molecule type" value="Genomic_DNA"/>
</dbReference>
<evidence type="ECO:0008006" key="9">
    <source>
        <dbReference type="Google" id="ProtNLM"/>
    </source>
</evidence>
<name>A0AAV9PLI7_9PEZI</name>
<evidence type="ECO:0000256" key="3">
    <source>
        <dbReference type="ARBA" id="ARBA00022840"/>
    </source>
</evidence>
<evidence type="ECO:0000259" key="5">
    <source>
        <dbReference type="SMART" id="SM00796"/>
    </source>
</evidence>
<dbReference type="SUPFAM" id="SSF160467">
    <property type="entry name" value="PH0987 N-terminal domain-like"/>
    <property type="match status" value="1"/>
</dbReference>
<dbReference type="GeneID" id="89921362"/>
<dbReference type="InterPro" id="IPR000089">
    <property type="entry name" value="Biotin_lipoyl"/>
</dbReference>
<dbReference type="GO" id="GO:0005524">
    <property type="term" value="F:ATP binding"/>
    <property type="evidence" value="ECO:0007669"/>
    <property type="project" value="UniProtKB-KW"/>
</dbReference>
<dbReference type="Pfam" id="PF02626">
    <property type="entry name" value="CT_A_B"/>
    <property type="match status" value="1"/>
</dbReference>
<evidence type="ECO:0000256" key="2">
    <source>
        <dbReference type="ARBA" id="ARBA00022801"/>
    </source>
</evidence>
<dbReference type="Gene3D" id="2.40.100.10">
    <property type="entry name" value="Cyclophilin-like"/>
    <property type="match status" value="2"/>
</dbReference>
<keyword evidence="2" id="KW-0378">Hydrolase</keyword>
<gene>
    <name evidence="7" type="ORF">LTR77_000010</name>
</gene>
<keyword evidence="3" id="KW-0067">ATP-binding</keyword>
<dbReference type="InterPro" id="IPR029000">
    <property type="entry name" value="Cyclophilin-like_dom_sf"/>
</dbReference>
<dbReference type="SMART" id="SM00796">
    <property type="entry name" value="AHS1"/>
    <property type="match status" value="1"/>
</dbReference>
<feature type="coiled-coil region" evidence="4">
    <location>
        <begin position="662"/>
        <end position="723"/>
    </location>
</feature>
<dbReference type="Gene3D" id="2.40.50.100">
    <property type="match status" value="1"/>
</dbReference>
<keyword evidence="8" id="KW-1185">Reference proteome</keyword>
<dbReference type="InterPro" id="IPR011053">
    <property type="entry name" value="Single_hybrid_motif"/>
</dbReference>
<evidence type="ECO:0000313" key="7">
    <source>
        <dbReference type="EMBL" id="KAK5174874.1"/>
    </source>
</evidence>
<sequence>MSSGATLTNMLDKLTFEPFLVEFTDGGMYTTIQDFPGRTKARSGVPVSGPMDSFSLRVANMLVGNAEGTAGFEITYSGPTMFFHQPAVIALCGASMDFKINGVDAAMWTRLSVPRLAEVAIGTLKDSGCRAYLAILGGLPNAGSYLGSKSTTPALKWGGYQGRTLRAGDVLAIDEASSQIAPTVATYQLPESLVATPDLQRPIIYTLAGPFDTEEFLTPEGRKDFFDATWKVGISSGRTGIRLDGPPPEWARESGGEGGSHPSNVLGFGYPIGGLSFTGNSAVIFTADSPLQSGFICLQTILSCELWRLGQLKAGDEIRFAQCNWSQAVDLEKQYNMLYDTIRQTILAESSEPTMTVPVAPLIDQPHVGSSTLFERKAQSTQGEPRLPRFLIRQAGDRGLLCEFGAQEFDLRVRLRIQQIVQQISEQPPPGVSAITRPHTMTVLINYDPAVASQTNATSVLVEMEAALSDSLTFHGTKYYLPMVFDPEENKIATQRYMETLRPYATYLPDNIDFIRRNNGLESRDDVLAAVERNPFLVLAASGYMGLPVMISIDPRKRLTVPKTNPSRATTPAGALGTGGNTIAVYPVESPGGYMLWGLTLLGAPFDTFGSKPGYTAERPWLFKPFDQIELEAVPREEFDAINKEYQQGTYKIRSEPIVLSMADYDALVEQTKDEVEEIQRLQKAGAAAELAKENELLEKWHAEQTLAASKKAEQKEANAEQAALVRATVNARIWKINVAAGDEVERAATVVVLEAMKMEIAIQAPGHEAAYIVSSVTKEVGEIVEPGDLLLSLKPN</sequence>
<dbReference type="Proteomes" id="UP001337655">
    <property type="component" value="Unassembled WGS sequence"/>
</dbReference>
<dbReference type="PANTHER" id="PTHR43309:SF5">
    <property type="entry name" value="5-OXOPROLINASE SUBUNIT C"/>
    <property type="match status" value="1"/>
</dbReference>
<dbReference type="PANTHER" id="PTHR43309">
    <property type="entry name" value="5-OXOPROLINASE SUBUNIT C"/>
    <property type="match status" value="1"/>
</dbReference>
<dbReference type="InterPro" id="IPR003833">
    <property type="entry name" value="CT_C_D"/>
</dbReference>
<reference evidence="7 8" key="1">
    <citation type="submission" date="2023-08" db="EMBL/GenBank/DDBJ databases">
        <title>Black Yeasts Isolated from many extreme environments.</title>
        <authorList>
            <person name="Coleine C."/>
            <person name="Stajich J.E."/>
            <person name="Selbmann L."/>
        </authorList>
    </citation>
    <scope>NUCLEOTIDE SEQUENCE [LARGE SCALE GENOMIC DNA]</scope>
    <source>
        <strain evidence="7 8">CCFEE 5935</strain>
    </source>
</reference>
<evidence type="ECO:0000256" key="4">
    <source>
        <dbReference type="SAM" id="Coils"/>
    </source>
</evidence>
<evidence type="ECO:0000259" key="6">
    <source>
        <dbReference type="SMART" id="SM00797"/>
    </source>
</evidence>
<dbReference type="GO" id="GO:0016787">
    <property type="term" value="F:hydrolase activity"/>
    <property type="evidence" value="ECO:0007669"/>
    <property type="project" value="UniProtKB-KW"/>
</dbReference>
<dbReference type="Pfam" id="PF00364">
    <property type="entry name" value="Biotin_lipoyl"/>
    <property type="match status" value="1"/>
</dbReference>
<protein>
    <recommendedName>
        <fullName evidence="9">Urea carboxylase</fullName>
    </recommendedName>
</protein>
<dbReference type="Gene3D" id="3.30.1360.40">
    <property type="match status" value="1"/>
</dbReference>
<comment type="caution">
    <text evidence="7">The sequence shown here is derived from an EMBL/GenBank/DDBJ whole genome shotgun (WGS) entry which is preliminary data.</text>
</comment>
<dbReference type="SMART" id="SM00797">
    <property type="entry name" value="AHS2"/>
    <property type="match status" value="1"/>
</dbReference>
<dbReference type="InterPro" id="IPR003778">
    <property type="entry name" value="CT_A_B"/>
</dbReference>
<dbReference type="Pfam" id="PF02682">
    <property type="entry name" value="CT_C_D"/>
    <property type="match status" value="1"/>
</dbReference>
<dbReference type="InterPro" id="IPR052708">
    <property type="entry name" value="PxpC"/>
</dbReference>
<keyword evidence="4" id="KW-0175">Coiled coil</keyword>
<dbReference type="SUPFAM" id="SSF50891">
    <property type="entry name" value="Cyclophilin-like"/>
    <property type="match status" value="2"/>
</dbReference>
<dbReference type="CDD" id="cd06850">
    <property type="entry name" value="biotinyl_domain"/>
    <property type="match status" value="1"/>
</dbReference>
<dbReference type="RefSeq" id="XP_064663512.1">
    <property type="nucleotide sequence ID" value="XM_064797278.1"/>
</dbReference>
<organism evidence="7 8">
    <name type="scientific">Saxophila tyrrhenica</name>
    <dbReference type="NCBI Taxonomy" id="1690608"/>
    <lineage>
        <taxon>Eukaryota</taxon>
        <taxon>Fungi</taxon>
        <taxon>Dikarya</taxon>
        <taxon>Ascomycota</taxon>
        <taxon>Pezizomycotina</taxon>
        <taxon>Dothideomycetes</taxon>
        <taxon>Dothideomycetidae</taxon>
        <taxon>Mycosphaerellales</taxon>
        <taxon>Extremaceae</taxon>
        <taxon>Saxophila</taxon>
    </lineage>
</organism>
<keyword evidence="1" id="KW-0547">Nucleotide-binding</keyword>
<feature type="domain" description="Carboxyltransferase" evidence="5">
    <location>
        <begin position="390"/>
        <end position="623"/>
    </location>
</feature>
<proteinExistence type="predicted"/>
<feature type="domain" description="Carboxyltransferase" evidence="6">
    <location>
        <begin position="42"/>
        <end position="338"/>
    </location>
</feature>
<accession>A0AAV9PLI7</accession>
<evidence type="ECO:0000256" key="1">
    <source>
        <dbReference type="ARBA" id="ARBA00022741"/>
    </source>
</evidence>
<dbReference type="AlphaFoldDB" id="A0AAV9PLI7"/>
<dbReference type="SUPFAM" id="SSF51230">
    <property type="entry name" value="Single hybrid motif"/>
    <property type="match status" value="1"/>
</dbReference>
<evidence type="ECO:0000313" key="8">
    <source>
        <dbReference type="Proteomes" id="UP001337655"/>
    </source>
</evidence>